<dbReference type="Gene3D" id="2.30.24.10">
    <property type="entry name" value="CAT RNA-binding domain"/>
    <property type="match status" value="1"/>
</dbReference>
<reference evidence="8" key="1">
    <citation type="submission" date="2015-09" db="EMBL/GenBank/DDBJ databases">
        <title>Prevalence of NDMs in South Africa.</title>
        <authorList>
            <person name="Osei Sekyere J."/>
            <person name="Govinden U."/>
            <person name="Essack S."/>
            <person name="Haldorsen B."/>
            <person name="Samuelsen O."/>
            <person name="Aasnaes B."/>
            <person name="Sundsfjord A."/>
        </authorList>
    </citation>
    <scope>NUCLEOTIDE SEQUENCE [LARGE SCALE GENOMIC DNA]</scope>
    <source>
        <strain evidence="8">ST62:944112508</strain>
    </source>
</reference>
<comment type="caution">
    <text evidence="6">The sequence shown here is derived from an EMBL/GenBank/DDBJ whole genome shotgun (WGS) entry which is preliminary data.</text>
</comment>
<dbReference type="Proteomes" id="UP000855471">
    <property type="component" value="Unassembled WGS sequence"/>
</dbReference>
<protein>
    <submittedName>
        <fullName evidence="7">Antitermination protein</fullName>
    </submittedName>
    <submittedName>
        <fullName evidence="6">PRD domain-containing protein</fullName>
    </submittedName>
</protein>
<feature type="domain" description="PRD" evidence="4">
    <location>
        <begin position="169"/>
        <end position="274"/>
    </location>
</feature>
<dbReference type="Proteomes" id="UP000050520">
    <property type="component" value="Unassembled WGS sequence"/>
</dbReference>
<dbReference type="InterPro" id="IPR011608">
    <property type="entry name" value="PRD"/>
</dbReference>
<gene>
    <name evidence="7" type="ORF">AN672_20230</name>
    <name evidence="5" type="ORF">I9Y29_005006</name>
    <name evidence="6" type="ORF">I9Y29_005874</name>
</gene>
<name>A0A0P8HIZ5_CITFR</name>
<reference evidence="7 8" key="2">
    <citation type="journal article" date="2017" name="PLoS ONE">
        <title>Genomic and phenotypic characterisation of fluoroquinolone resistance mechanisms in Enterobacteriaceae in Durban, South Africa.</title>
        <authorList>
            <person name="Osei Sekyere J."/>
            <person name="Amoako D.G."/>
        </authorList>
    </citation>
    <scope>NUCLEOTIDE SEQUENCE [LARGE SCALE GENOMIC DNA]</scope>
    <source>
        <strain evidence="7 8">ST62:944112508</strain>
    </source>
</reference>
<evidence type="ECO:0000256" key="2">
    <source>
        <dbReference type="ARBA" id="ARBA00023015"/>
    </source>
</evidence>
<proteinExistence type="predicted"/>
<evidence type="ECO:0000256" key="3">
    <source>
        <dbReference type="ARBA" id="ARBA00023163"/>
    </source>
</evidence>
<dbReference type="PANTHER" id="PTHR30185">
    <property type="entry name" value="CRYPTIC BETA-GLUCOSIDE BGL OPERON ANTITERMINATOR"/>
    <property type="match status" value="1"/>
</dbReference>
<accession>A0A0P8HIZ5</accession>
<dbReference type="GO" id="GO:0003723">
    <property type="term" value="F:RNA binding"/>
    <property type="evidence" value="ECO:0007669"/>
    <property type="project" value="InterPro"/>
</dbReference>
<dbReference type="InterPro" id="IPR050661">
    <property type="entry name" value="BglG_antiterminators"/>
</dbReference>
<dbReference type="Pfam" id="PF00874">
    <property type="entry name" value="PRD"/>
    <property type="match status" value="1"/>
</dbReference>
<evidence type="ECO:0000313" key="6">
    <source>
        <dbReference type="EMBL" id="HAT3901329.1"/>
    </source>
</evidence>
<dbReference type="PANTHER" id="PTHR30185:SF18">
    <property type="entry name" value="TRANSCRIPTIONAL REGULATOR MTLR"/>
    <property type="match status" value="1"/>
</dbReference>
<sequence>MIIEKVMNNNCVLASMNGQEVIISGPGVGYNRKNGMSVPPHPANRFFYVRNEEKGKLYKLIERVDIDYVFVSEKIVRYAEINLDKKLNPSLLLILADHISNAVSRCAAGIQINNIFLDEIKALYKSEYAISRDALSIVNEHFNIRLPDDEIGFIALHILNNYENTSNYESLRTIEFSQKITDIIEKVYEKRVDRNAFNYSRFMTHLKYFSCRVLCNEKIKNKDIGDIYEHFLEKDLILQYSIIKIEEYLKSEFNYELAMEEKLYLSIRIKVLMD</sequence>
<keyword evidence="3" id="KW-0804">Transcription</keyword>
<dbReference type="InterPro" id="IPR004341">
    <property type="entry name" value="CAT_RNA-bd_dom"/>
</dbReference>
<evidence type="ECO:0000256" key="1">
    <source>
        <dbReference type="ARBA" id="ARBA00022737"/>
    </source>
</evidence>
<dbReference type="InterPro" id="IPR036634">
    <property type="entry name" value="PRD_sf"/>
</dbReference>
<feature type="domain" description="PRD" evidence="4">
    <location>
        <begin position="63"/>
        <end position="168"/>
    </location>
</feature>
<reference evidence="6" key="3">
    <citation type="journal article" date="2018" name="Genome Biol.">
        <title>SKESA: strategic k-mer extension for scrupulous assemblies.</title>
        <authorList>
            <person name="Souvorov A."/>
            <person name="Agarwala R."/>
            <person name="Lipman D.J."/>
        </authorList>
    </citation>
    <scope>NUCLEOTIDE SEQUENCE</scope>
    <source>
        <strain evidence="6">O50</strain>
    </source>
</reference>
<dbReference type="SMART" id="SM01061">
    <property type="entry name" value="CAT_RBD"/>
    <property type="match status" value="1"/>
</dbReference>
<dbReference type="AlphaFoldDB" id="A0A0P8HIZ5"/>
<evidence type="ECO:0000313" key="8">
    <source>
        <dbReference type="Proteomes" id="UP000050520"/>
    </source>
</evidence>
<dbReference type="RefSeq" id="WP_003843851.1">
    <property type="nucleotide sequence ID" value="NZ_AP026940.1"/>
</dbReference>
<dbReference type="Gene3D" id="1.10.1790.10">
    <property type="entry name" value="PRD domain"/>
    <property type="match status" value="2"/>
</dbReference>
<evidence type="ECO:0000313" key="5">
    <source>
        <dbReference type="EMBL" id="HAT3900510.1"/>
    </source>
</evidence>
<dbReference type="GO" id="GO:0006355">
    <property type="term" value="P:regulation of DNA-templated transcription"/>
    <property type="evidence" value="ECO:0007669"/>
    <property type="project" value="InterPro"/>
</dbReference>
<dbReference type="Pfam" id="PF03123">
    <property type="entry name" value="CAT_RBD"/>
    <property type="match status" value="1"/>
</dbReference>
<organism evidence="6">
    <name type="scientific">Citrobacter freundii</name>
    <dbReference type="NCBI Taxonomy" id="546"/>
    <lineage>
        <taxon>Bacteria</taxon>
        <taxon>Pseudomonadati</taxon>
        <taxon>Pseudomonadota</taxon>
        <taxon>Gammaproteobacteria</taxon>
        <taxon>Enterobacterales</taxon>
        <taxon>Enterobacteriaceae</taxon>
        <taxon>Citrobacter</taxon>
        <taxon>Citrobacter freundii complex</taxon>
    </lineage>
</organism>
<keyword evidence="2" id="KW-0805">Transcription regulation</keyword>
<dbReference type="InterPro" id="IPR036650">
    <property type="entry name" value="CAT_RNA-bd_dom_sf"/>
</dbReference>
<dbReference type="SUPFAM" id="SSF50151">
    <property type="entry name" value="SacY-like RNA-binding domain"/>
    <property type="match status" value="1"/>
</dbReference>
<dbReference type="EMBL" id="DACSXJ010000165">
    <property type="protein sequence ID" value="HAT3901329.1"/>
    <property type="molecule type" value="Genomic_DNA"/>
</dbReference>
<evidence type="ECO:0000259" key="4">
    <source>
        <dbReference type="PROSITE" id="PS51372"/>
    </source>
</evidence>
<dbReference type="EMBL" id="DACSXJ010000060">
    <property type="protein sequence ID" value="HAT3900510.1"/>
    <property type="molecule type" value="Genomic_DNA"/>
</dbReference>
<dbReference type="PROSITE" id="PS51372">
    <property type="entry name" value="PRD_2"/>
    <property type="match status" value="2"/>
</dbReference>
<reference evidence="6" key="4">
    <citation type="submission" date="2020-09" db="EMBL/GenBank/DDBJ databases">
        <authorList>
            <consortium name="NCBI Pathogen Detection Project"/>
        </authorList>
    </citation>
    <scope>NUCLEOTIDE SEQUENCE</scope>
    <source>
        <strain evidence="6">O50</strain>
    </source>
</reference>
<keyword evidence="1" id="KW-0677">Repeat</keyword>
<dbReference type="SUPFAM" id="SSF63520">
    <property type="entry name" value="PTS-regulatory domain, PRD"/>
    <property type="match status" value="2"/>
</dbReference>
<dbReference type="EMBL" id="LJEB01000096">
    <property type="protein sequence ID" value="KPR53604.1"/>
    <property type="molecule type" value="Genomic_DNA"/>
</dbReference>
<evidence type="ECO:0000313" key="7">
    <source>
        <dbReference type="EMBL" id="KPR53604.1"/>
    </source>
</evidence>